<protein>
    <submittedName>
        <fullName evidence="2">Uncharacterized protein</fullName>
    </submittedName>
</protein>
<feature type="chain" id="PRO_5042830823" evidence="1">
    <location>
        <begin position="20"/>
        <end position="106"/>
    </location>
</feature>
<keyword evidence="1" id="KW-0732">Signal</keyword>
<sequence length="106" mass="11947">MMIVFLFISILLKWFSATARRMTQMDAKSVMTADGYFVPSQSSIAEWGKQLKPAAASTAPTGTGTGLFGYNRWITFRIEHIGHETIFLCMYIFGRHSTVPLADHIR</sequence>
<keyword evidence="3" id="KW-1185">Reference proteome</keyword>
<dbReference type="AlphaFoldDB" id="A0AAN8EWA4"/>
<name>A0AAN8EWA4_TRICO</name>
<evidence type="ECO:0000313" key="2">
    <source>
        <dbReference type="EMBL" id="KAK5967267.1"/>
    </source>
</evidence>
<reference evidence="2 3" key="1">
    <citation type="submission" date="2019-10" db="EMBL/GenBank/DDBJ databases">
        <title>Assembly and Annotation for the nematode Trichostrongylus colubriformis.</title>
        <authorList>
            <person name="Martin J."/>
        </authorList>
    </citation>
    <scope>NUCLEOTIDE SEQUENCE [LARGE SCALE GENOMIC DNA]</scope>
    <source>
        <strain evidence="2">G859</strain>
        <tissue evidence="2">Whole worm</tissue>
    </source>
</reference>
<evidence type="ECO:0000256" key="1">
    <source>
        <dbReference type="SAM" id="SignalP"/>
    </source>
</evidence>
<proteinExistence type="predicted"/>
<dbReference type="EMBL" id="WIXE01022690">
    <property type="protein sequence ID" value="KAK5967267.1"/>
    <property type="molecule type" value="Genomic_DNA"/>
</dbReference>
<accession>A0AAN8EWA4</accession>
<dbReference type="Proteomes" id="UP001331761">
    <property type="component" value="Unassembled WGS sequence"/>
</dbReference>
<comment type="caution">
    <text evidence="2">The sequence shown here is derived from an EMBL/GenBank/DDBJ whole genome shotgun (WGS) entry which is preliminary data.</text>
</comment>
<gene>
    <name evidence="2" type="ORF">GCK32_018480</name>
</gene>
<evidence type="ECO:0000313" key="3">
    <source>
        <dbReference type="Proteomes" id="UP001331761"/>
    </source>
</evidence>
<feature type="signal peptide" evidence="1">
    <location>
        <begin position="1"/>
        <end position="19"/>
    </location>
</feature>
<organism evidence="2 3">
    <name type="scientific">Trichostrongylus colubriformis</name>
    <name type="common">Black scour worm</name>
    <dbReference type="NCBI Taxonomy" id="6319"/>
    <lineage>
        <taxon>Eukaryota</taxon>
        <taxon>Metazoa</taxon>
        <taxon>Ecdysozoa</taxon>
        <taxon>Nematoda</taxon>
        <taxon>Chromadorea</taxon>
        <taxon>Rhabditida</taxon>
        <taxon>Rhabditina</taxon>
        <taxon>Rhabditomorpha</taxon>
        <taxon>Strongyloidea</taxon>
        <taxon>Trichostrongylidae</taxon>
        <taxon>Trichostrongylus</taxon>
    </lineage>
</organism>